<dbReference type="InterPro" id="IPR042099">
    <property type="entry name" value="ANL_N_sf"/>
</dbReference>
<feature type="domain" description="Acyl-protein synthetase LuxE" evidence="1">
    <location>
        <begin position="9"/>
        <end position="355"/>
    </location>
</feature>
<organism evidence="2 3">
    <name type="scientific">Pokkaliibacter plantistimulans</name>
    <dbReference type="NCBI Taxonomy" id="1635171"/>
    <lineage>
        <taxon>Bacteria</taxon>
        <taxon>Pseudomonadati</taxon>
        <taxon>Pseudomonadota</taxon>
        <taxon>Gammaproteobacteria</taxon>
        <taxon>Oceanospirillales</taxon>
        <taxon>Balneatrichaceae</taxon>
        <taxon>Pokkaliibacter</taxon>
    </lineage>
</organism>
<proteinExistence type="predicted"/>
<dbReference type="EMBL" id="LAPT01000020">
    <property type="protein sequence ID" value="PXF32440.1"/>
    <property type="molecule type" value="Genomic_DNA"/>
</dbReference>
<sequence>MELELDLPVYEWAATEKQLWLMRQLNALTRLHHEHCLPYQRLLDSQRVALEVQAREDLYPLAVRLFKHNRLQSIADEDVFRVLTSSGTTSQQLSRIYLDKLTASLQSRALVRIMQSWLGRERLPMLIIDHPGVITDRQQFSARGAGIQGMLIFGRQPVYALHEDLSPNWDVLDAFFDKWRGKPVLCFGFTFMVWQLIQALQLQQKTLPFNEGVLIHSGGWKKLQDLAVDNPTFKNAVAQTLGVHRVHNFYGMVEQVGSVFVECEQGHLHTPVFADVVIRDIVNGHVLGVGQTGVIEVLSALPRSYPGHALLTEDRGTLLGEDDCPCGRKGRYFSVNGRIPRAELRGCSDTVEPKMAGHIPSVLPIPQRNG</sequence>
<accession>A0ABX5M0J2</accession>
<dbReference type="Pfam" id="PF04443">
    <property type="entry name" value="LuxE"/>
    <property type="match status" value="1"/>
</dbReference>
<evidence type="ECO:0000313" key="2">
    <source>
        <dbReference type="EMBL" id="PXF32440.1"/>
    </source>
</evidence>
<protein>
    <submittedName>
        <fullName evidence="2">Acyl-protein synthetase</fullName>
    </submittedName>
</protein>
<dbReference type="Proteomes" id="UP000248090">
    <property type="component" value="Unassembled WGS sequence"/>
</dbReference>
<keyword evidence="3" id="KW-1185">Reference proteome</keyword>
<name>A0ABX5M0J2_9GAMM</name>
<dbReference type="Gene3D" id="3.40.50.12780">
    <property type="entry name" value="N-terminal domain of ligase-like"/>
    <property type="match status" value="1"/>
</dbReference>
<evidence type="ECO:0000259" key="1">
    <source>
        <dbReference type="Pfam" id="PF04443"/>
    </source>
</evidence>
<reference evidence="2 3" key="1">
    <citation type="submission" date="2015-03" db="EMBL/GenBank/DDBJ databases">
        <authorList>
            <person name="Krishnan R."/>
            <person name="Midha S."/>
            <person name="Patil P.B."/>
            <person name="Rameshkumar N."/>
        </authorList>
    </citation>
    <scope>NUCLEOTIDE SEQUENCE [LARGE SCALE GENOMIC DNA]</scope>
    <source>
        <strain evidence="2 3">L1E11</strain>
    </source>
</reference>
<comment type="caution">
    <text evidence="2">The sequence shown here is derived from an EMBL/GenBank/DDBJ whole genome shotgun (WGS) entry which is preliminary data.</text>
</comment>
<gene>
    <name evidence="2" type="ORF">WH50_04660</name>
</gene>
<dbReference type="InterPro" id="IPR007534">
    <property type="entry name" value="LuxE"/>
</dbReference>
<evidence type="ECO:0000313" key="3">
    <source>
        <dbReference type="Proteomes" id="UP000248090"/>
    </source>
</evidence>